<dbReference type="PROSITE" id="PS50259">
    <property type="entry name" value="G_PROTEIN_RECEP_F3_4"/>
    <property type="match status" value="1"/>
</dbReference>
<keyword evidence="9" id="KW-0325">Glycoprotein</keyword>
<feature type="transmembrane region" description="Helical" evidence="11">
    <location>
        <begin position="638"/>
        <end position="660"/>
    </location>
</feature>
<evidence type="ECO:0000259" key="12">
    <source>
        <dbReference type="PROSITE" id="PS50259"/>
    </source>
</evidence>
<proteinExistence type="inferred from homology"/>
<dbReference type="RefSeq" id="XP_035827782.1">
    <property type="nucleotide sequence ID" value="XM_035971889.1"/>
</dbReference>
<dbReference type="Proteomes" id="UP000694888">
    <property type="component" value="Unplaced"/>
</dbReference>
<dbReference type="PRINTS" id="PR00248">
    <property type="entry name" value="GPCRMGR"/>
</dbReference>
<dbReference type="InterPro" id="IPR000337">
    <property type="entry name" value="GPCR_3"/>
</dbReference>
<keyword evidence="10" id="KW-0807">Transducer</keyword>
<dbReference type="PANTHER" id="PTHR24060">
    <property type="entry name" value="METABOTROPIC GLUTAMATE RECEPTOR"/>
    <property type="match status" value="1"/>
</dbReference>
<evidence type="ECO:0000256" key="1">
    <source>
        <dbReference type="ARBA" id="ARBA00004651"/>
    </source>
</evidence>
<dbReference type="SUPFAM" id="SSF53822">
    <property type="entry name" value="Periplasmic binding protein-like I"/>
    <property type="match status" value="2"/>
</dbReference>
<evidence type="ECO:0000256" key="11">
    <source>
        <dbReference type="SAM" id="Phobius"/>
    </source>
</evidence>
<dbReference type="Pfam" id="PF01094">
    <property type="entry name" value="ANF_receptor"/>
    <property type="match status" value="2"/>
</dbReference>
<dbReference type="Gene3D" id="2.10.50.30">
    <property type="entry name" value="GPCR, family 3, nine cysteines domain"/>
    <property type="match status" value="1"/>
</dbReference>
<keyword evidence="4 11" id="KW-0812">Transmembrane</keyword>
<keyword evidence="5 11" id="KW-1133">Transmembrane helix</keyword>
<evidence type="ECO:0000256" key="7">
    <source>
        <dbReference type="ARBA" id="ARBA00023136"/>
    </source>
</evidence>
<dbReference type="InterPro" id="IPR017979">
    <property type="entry name" value="GPCR_3_CS"/>
</dbReference>
<dbReference type="InterPro" id="IPR011500">
    <property type="entry name" value="GPCR_3_9-Cys_dom"/>
</dbReference>
<protein>
    <submittedName>
        <fullName evidence="14">Metabotropic glutamate receptor 8</fullName>
    </submittedName>
</protein>
<gene>
    <name evidence="14" type="primary">LOC101857135</name>
</gene>
<reference evidence="14" key="1">
    <citation type="submission" date="2025-08" db="UniProtKB">
        <authorList>
            <consortium name="RefSeq"/>
        </authorList>
    </citation>
    <scope>IDENTIFICATION</scope>
</reference>
<evidence type="ECO:0000313" key="13">
    <source>
        <dbReference type="Proteomes" id="UP000694888"/>
    </source>
</evidence>
<dbReference type="InterPro" id="IPR028082">
    <property type="entry name" value="Peripla_BP_I"/>
</dbReference>
<sequence length="818" mass="91519">MTFIRIEHIPQISYASTSADLSDKTRFEYFSRVVPPDNYQAQAMADTARALGWTYVNTLADSGTYGEKGIQAFVEATKNSGSNLSWVRRCVFGKGTFHEIPSWLSPFGVGRYRRSRLLISLTVLIEALNPYHCTICVFFFHSITSPLFCRYASLYRNKANKHTSAHNNITLFLPLSSSQIPQISYASTSADLSDKTRFEYFSRVVPPDNYQAQAMADTARALGWTYVNTLADSGTYGEKGIQAFVEATKNSGLCISRTESIPRGADDAKVLSMVENLFKGGENNANAIIMFANEDNSRRVVKAIKTLNMTDQIHLLASDSWGAKVHPVQKQEAEAVGTVTILPKRSVIPGFDDYFLNLTLNNSRNPWFKEFWADIFNCSVGDFRKGAKKCTGAEDLRNWSAYKQEGLVQFVIDSVFALAHAAHDMLMAHCPDTLVRCPALKQLSGPEFLQFIRNVTFQELQNTAGTLEMGKASCLGDSELRAPKISYETKLRTQYEYYIPQVTHFVVSFVFRLYLNMSALRWKNGSRRIPTSICSEPCQFGQSKITGRESCCWMCVSCKENEYLPNETKCVACPTDSRPNATLTGCERLPIVTLVPASVWFVLPVAFSLAGVLCTIFVFGVFLVFNRTPIIMASGRELCYILLFGIALSYCTSVAMLARPSPLTCAVRRLGLGVSLCFVYAAILTKTNRIYSPNGPMIVGAFTWLGFEKPNVTLILVQKNTLVLKCRASQVATIVSLFYNIFLIIMCTVYAFKTRKIPQNFNEAKYIAFTMYSTCIVWLAFVPIYFGANHDFKVCCVLCLTINNLFIEALAIHVQVLF</sequence>
<feature type="transmembrane region" description="Helical" evidence="11">
    <location>
        <begin position="764"/>
        <end position="786"/>
    </location>
</feature>
<dbReference type="InterPro" id="IPR050726">
    <property type="entry name" value="mGluR"/>
</dbReference>
<comment type="similarity">
    <text evidence="2">Belongs to the G-protein coupled receptor 3 family.</text>
</comment>
<evidence type="ECO:0000256" key="5">
    <source>
        <dbReference type="ARBA" id="ARBA00022989"/>
    </source>
</evidence>
<dbReference type="InterPro" id="IPR001828">
    <property type="entry name" value="ANF_lig-bd_rcpt"/>
</dbReference>
<keyword evidence="13" id="KW-1185">Reference proteome</keyword>
<keyword evidence="3" id="KW-1003">Cell membrane</keyword>
<keyword evidence="6" id="KW-0297">G-protein coupled receptor</keyword>
<evidence type="ECO:0000256" key="4">
    <source>
        <dbReference type="ARBA" id="ARBA00022692"/>
    </source>
</evidence>
<name>A0ABM1VZD9_APLCA</name>
<evidence type="ECO:0000256" key="3">
    <source>
        <dbReference type="ARBA" id="ARBA00022475"/>
    </source>
</evidence>
<dbReference type="GeneID" id="101857135"/>
<keyword evidence="8 14" id="KW-0675">Receptor</keyword>
<dbReference type="Pfam" id="PF00003">
    <property type="entry name" value="7tm_3"/>
    <property type="match status" value="1"/>
</dbReference>
<evidence type="ECO:0000256" key="2">
    <source>
        <dbReference type="ARBA" id="ARBA00007242"/>
    </source>
</evidence>
<evidence type="ECO:0000256" key="9">
    <source>
        <dbReference type="ARBA" id="ARBA00023180"/>
    </source>
</evidence>
<accession>A0ABM1VZD9</accession>
<dbReference type="Pfam" id="PF07562">
    <property type="entry name" value="NCD3G"/>
    <property type="match status" value="1"/>
</dbReference>
<comment type="subcellular location">
    <subcellularLocation>
        <location evidence="1">Cell membrane</location>
        <topology evidence="1">Multi-pass membrane protein</topology>
    </subcellularLocation>
</comment>
<keyword evidence="7 11" id="KW-0472">Membrane</keyword>
<evidence type="ECO:0000256" key="10">
    <source>
        <dbReference type="ARBA" id="ARBA00023224"/>
    </source>
</evidence>
<evidence type="ECO:0000256" key="8">
    <source>
        <dbReference type="ARBA" id="ARBA00023170"/>
    </source>
</evidence>
<dbReference type="PROSITE" id="PS00981">
    <property type="entry name" value="G_PROTEIN_RECEP_F3_3"/>
    <property type="match status" value="1"/>
</dbReference>
<feature type="transmembrane region" description="Helical" evidence="11">
    <location>
        <begin position="727"/>
        <end position="752"/>
    </location>
</feature>
<evidence type="ECO:0000256" key="6">
    <source>
        <dbReference type="ARBA" id="ARBA00023040"/>
    </source>
</evidence>
<feature type="transmembrane region" description="Helical" evidence="11">
    <location>
        <begin position="666"/>
        <end position="683"/>
    </location>
</feature>
<dbReference type="InterPro" id="IPR038550">
    <property type="entry name" value="GPCR_3_9-Cys_sf"/>
</dbReference>
<organism evidence="13 14">
    <name type="scientific">Aplysia californica</name>
    <name type="common">California sea hare</name>
    <dbReference type="NCBI Taxonomy" id="6500"/>
    <lineage>
        <taxon>Eukaryota</taxon>
        <taxon>Metazoa</taxon>
        <taxon>Spiralia</taxon>
        <taxon>Lophotrochozoa</taxon>
        <taxon>Mollusca</taxon>
        <taxon>Gastropoda</taxon>
        <taxon>Heterobranchia</taxon>
        <taxon>Euthyneura</taxon>
        <taxon>Tectipleura</taxon>
        <taxon>Aplysiida</taxon>
        <taxon>Aplysioidea</taxon>
        <taxon>Aplysiidae</taxon>
        <taxon>Aplysia</taxon>
    </lineage>
</organism>
<dbReference type="InterPro" id="IPR000162">
    <property type="entry name" value="GPCR_3_mtglu_rcpt"/>
</dbReference>
<dbReference type="InterPro" id="IPR017978">
    <property type="entry name" value="GPCR_3_C"/>
</dbReference>
<dbReference type="Gene3D" id="3.40.50.2300">
    <property type="match status" value="4"/>
</dbReference>
<feature type="domain" description="G-protein coupled receptors family 3 profile" evidence="12">
    <location>
        <begin position="600"/>
        <end position="818"/>
    </location>
</feature>
<feature type="transmembrane region" description="Helical" evidence="11">
    <location>
        <begin position="599"/>
        <end position="626"/>
    </location>
</feature>
<dbReference type="PRINTS" id="PR00593">
    <property type="entry name" value="MTABOTROPICR"/>
</dbReference>
<evidence type="ECO:0000313" key="14">
    <source>
        <dbReference type="RefSeq" id="XP_035827782.1"/>
    </source>
</evidence>